<evidence type="ECO:0000256" key="2">
    <source>
        <dbReference type="ARBA" id="ARBA00022695"/>
    </source>
</evidence>
<dbReference type="EMBL" id="OIVN01000369">
    <property type="protein sequence ID" value="SPC79140.1"/>
    <property type="molecule type" value="Genomic_DNA"/>
</dbReference>
<keyword evidence="1" id="KW-0808">Transferase</keyword>
<gene>
    <name evidence="10" type="ORF">FSB_LOCUS7022</name>
</gene>
<name>A0A2N9EWP2_FAGSY</name>
<dbReference type="Gene3D" id="3.30.70.270">
    <property type="match status" value="1"/>
</dbReference>
<accession>A0A2N9EWP2</accession>
<dbReference type="GO" id="GO:0016787">
    <property type="term" value="F:hydrolase activity"/>
    <property type="evidence" value="ECO:0007669"/>
    <property type="project" value="UniProtKB-KW"/>
</dbReference>
<proteinExistence type="predicted"/>
<sequence>MEEILVMKKGPTRSTADVGAAKLEEELKEMKEQMKEMKSQVKAKAVRNLDMLVHRSESPFTKNIDEPNEFVAFTVFNVGLRKGDFLFQFCKDPPKSMLELMYGAQKFINVEDTFEARDEFPSKNRKEPKDRRFESSKNRVSKPDYLKVNRKNVGSSSGQGGQPRSFTPLNMSVDQVFLQIQDDPALKWPGKLHSSPGRRASQSSRKAYALQAHNILDTQRPRKNVKLDNQVITYSKDDARGIHQPHDDALIVTMTIVMTSVKFLVVDCPSAYNVIIGRPTLNKLRAVTSTYHLLVCFPTEHGIGKLKRDQAAARECYFASLGLETKHQTMAIGEGQKLVEPTEKLKHAWYRPLGHLHKLNVDSSMRPIKQKRRVFAPDRNQAISNEVEKLLTVGFIREVYYFDWLANVVMVKNSNGKWSICVDFTDLNKACLKDSFPLPRIDQLVDSTAGHKLMTFMDAFSGATYQRLMNKMFHNQIGLNVEVYIYDMLVKTKDEDKHLDNLEETFKTLRQYRMKLNPISPTAVSSTLIREENGLQLPVYYTSKAFQGAEERYPAMEKLALALVIATRKLRLYFQVHTIIVLTNHPLCKAMSKPDVVGRLIQWTIELSEFDIEYRPRQAIKAQALADFITEFTTASEEPPLDKGEPKEKWEVNIDGSSVKGVGGVKIAFKTPKGRLLKHVVRLQYPTTNNEAKYEALLHRPTHSQGVGSDHTEGAKRLATGSGTGQRRI</sequence>
<evidence type="ECO:0000256" key="8">
    <source>
        <dbReference type="SAM" id="MobiDB-lite"/>
    </source>
</evidence>
<evidence type="ECO:0000256" key="7">
    <source>
        <dbReference type="SAM" id="Coils"/>
    </source>
</evidence>
<dbReference type="SUPFAM" id="SSF56672">
    <property type="entry name" value="DNA/RNA polymerases"/>
    <property type="match status" value="1"/>
</dbReference>
<keyword evidence="2" id="KW-0548">Nucleotidyltransferase</keyword>
<dbReference type="PANTHER" id="PTHR48475">
    <property type="entry name" value="RIBONUCLEASE H"/>
    <property type="match status" value="1"/>
</dbReference>
<feature type="domain" description="Reverse transcriptase RNase H-like" evidence="9">
    <location>
        <begin position="520"/>
        <end position="610"/>
    </location>
</feature>
<evidence type="ECO:0000256" key="1">
    <source>
        <dbReference type="ARBA" id="ARBA00022679"/>
    </source>
</evidence>
<organism evidence="10">
    <name type="scientific">Fagus sylvatica</name>
    <name type="common">Beechnut</name>
    <dbReference type="NCBI Taxonomy" id="28930"/>
    <lineage>
        <taxon>Eukaryota</taxon>
        <taxon>Viridiplantae</taxon>
        <taxon>Streptophyta</taxon>
        <taxon>Embryophyta</taxon>
        <taxon>Tracheophyta</taxon>
        <taxon>Spermatophyta</taxon>
        <taxon>Magnoliopsida</taxon>
        <taxon>eudicotyledons</taxon>
        <taxon>Gunneridae</taxon>
        <taxon>Pentapetalae</taxon>
        <taxon>rosids</taxon>
        <taxon>fabids</taxon>
        <taxon>Fagales</taxon>
        <taxon>Fagaceae</taxon>
        <taxon>Fagus</taxon>
    </lineage>
</organism>
<dbReference type="Pfam" id="PF17917">
    <property type="entry name" value="RT_RNaseH"/>
    <property type="match status" value="1"/>
</dbReference>
<dbReference type="GO" id="GO:0003964">
    <property type="term" value="F:RNA-directed DNA polymerase activity"/>
    <property type="evidence" value="ECO:0007669"/>
    <property type="project" value="UniProtKB-KW"/>
</dbReference>
<dbReference type="AlphaFoldDB" id="A0A2N9EWP2"/>
<dbReference type="InterPro" id="IPR043502">
    <property type="entry name" value="DNA/RNA_pol_sf"/>
</dbReference>
<reference evidence="10" key="1">
    <citation type="submission" date="2018-02" db="EMBL/GenBank/DDBJ databases">
        <authorList>
            <person name="Cohen D.B."/>
            <person name="Kent A.D."/>
        </authorList>
    </citation>
    <scope>NUCLEOTIDE SEQUENCE</scope>
</reference>
<feature type="region of interest" description="Disordered" evidence="8">
    <location>
        <begin position="119"/>
        <end position="166"/>
    </location>
</feature>
<protein>
    <recommendedName>
        <fullName evidence="9">Reverse transcriptase RNase H-like domain-containing protein</fullName>
    </recommendedName>
</protein>
<keyword evidence="6" id="KW-0695">RNA-directed DNA polymerase</keyword>
<feature type="coiled-coil region" evidence="7">
    <location>
        <begin position="13"/>
        <end position="47"/>
    </location>
</feature>
<evidence type="ECO:0000256" key="6">
    <source>
        <dbReference type="ARBA" id="ARBA00022918"/>
    </source>
</evidence>
<keyword evidence="4" id="KW-0255">Endonuclease</keyword>
<feature type="region of interest" description="Disordered" evidence="8">
    <location>
        <begin position="702"/>
        <end position="729"/>
    </location>
</feature>
<dbReference type="CDD" id="cd01647">
    <property type="entry name" value="RT_LTR"/>
    <property type="match status" value="1"/>
</dbReference>
<keyword evidence="5" id="KW-0378">Hydrolase</keyword>
<evidence type="ECO:0000256" key="3">
    <source>
        <dbReference type="ARBA" id="ARBA00022722"/>
    </source>
</evidence>
<keyword evidence="7" id="KW-0175">Coiled coil</keyword>
<dbReference type="InterPro" id="IPR043128">
    <property type="entry name" value="Rev_trsase/Diguanyl_cyclase"/>
</dbReference>
<evidence type="ECO:0000256" key="4">
    <source>
        <dbReference type="ARBA" id="ARBA00022759"/>
    </source>
</evidence>
<feature type="compositionally biased region" description="Basic and acidic residues" evidence="8">
    <location>
        <begin position="119"/>
        <end position="147"/>
    </location>
</feature>
<evidence type="ECO:0000259" key="9">
    <source>
        <dbReference type="Pfam" id="PF17917"/>
    </source>
</evidence>
<dbReference type="PANTHER" id="PTHR48475:SF2">
    <property type="entry name" value="RIBONUCLEASE H"/>
    <property type="match status" value="1"/>
</dbReference>
<dbReference type="GO" id="GO:0004519">
    <property type="term" value="F:endonuclease activity"/>
    <property type="evidence" value="ECO:0007669"/>
    <property type="project" value="UniProtKB-KW"/>
</dbReference>
<evidence type="ECO:0000256" key="5">
    <source>
        <dbReference type="ARBA" id="ARBA00022801"/>
    </source>
</evidence>
<evidence type="ECO:0000313" key="10">
    <source>
        <dbReference type="EMBL" id="SPC79140.1"/>
    </source>
</evidence>
<dbReference type="InterPro" id="IPR041373">
    <property type="entry name" value="RT_RNaseH"/>
</dbReference>
<keyword evidence="3" id="KW-0540">Nuclease</keyword>